<feature type="compositionally biased region" description="Basic residues" evidence="1">
    <location>
        <begin position="125"/>
        <end position="172"/>
    </location>
</feature>
<feature type="compositionally biased region" description="Low complexity" evidence="1">
    <location>
        <begin position="199"/>
        <end position="226"/>
    </location>
</feature>
<name>A0ABN9T4H5_9DINO</name>
<keyword evidence="3" id="KW-1185">Reference proteome</keyword>
<evidence type="ECO:0000313" key="2">
    <source>
        <dbReference type="EMBL" id="CAK0839834.1"/>
    </source>
</evidence>
<evidence type="ECO:0000313" key="3">
    <source>
        <dbReference type="Proteomes" id="UP001189429"/>
    </source>
</evidence>
<gene>
    <name evidence="2" type="ORF">PCOR1329_LOCUS35425</name>
</gene>
<dbReference type="EMBL" id="CAUYUJ010014327">
    <property type="protein sequence ID" value="CAK0839834.1"/>
    <property type="molecule type" value="Genomic_DNA"/>
</dbReference>
<comment type="caution">
    <text evidence="2">The sequence shown here is derived from an EMBL/GenBank/DDBJ whole genome shotgun (WGS) entry which is preliminary data.</text>
</comment>
<evidence type="ECO:0000256" key="1">
    <source>
        <dbReference type="SAM" id="MobiDB-lite"/>
    </source>
</evidence>
<proteinExistence type="predicted"/>
<sequence length="282" mass="32177">VWVVMLLQEYPARLPRGHKPRGDPSRKLVHFSHLLPRGGLHHLRAREGFHHRGLHGPERGGEGGQAGEGEGQGRQEALESRRHEEEDRHGAEEAGAVLPPLAHRQPRGLPREHRGPLPGGGAPPRRPRARGPRGPRRVRGPWRRPRRRPQRRPRRRPWPRRRRARRQPRRQPPRIAPPSDARRGPAHRQHASLERELWRLVGPRVSVPRSSSSSSSGPFGSAVRLPRPAPPRRLFPPCRFPPEPFRGRGPCVRLLSFRAAILVMSPRARLLGRSGGRRNRFY</sequence>
<organism evidence="2 3">
    <name type="scientific">Prorocentrum cordatum</name>
    <dbReference type="NCBI Taxonomy" id="2364126"/>
    <lineage>
        <taxon>Eukaryota</taxon>
        <taxon>Sar</taxon>
        <taxon>Alveolata</taxon>
        <taxon>Dinophyceae</taxon>
        <taxon>Prorocentrales</taxon>
        <taxon>Prorocentraceae</taxon>
        <taxon>Prorocentrum</taxon>
    </lineage>
</organism>
<feature type="compositionally biased region" description="Basic and acidic residues" evidence="1">
    <location>
        <begin position="51"/>
        <end position="61"/>
    </location>
</feature>
<reference evidence="2" key="1">
    <citation type="submission" date="2023-10" db="EMBL/GenBank/DDBJ databases">
        <authorList>
            <person name="Chen Y."/>
            <person name="Shah S."/>
            <person name="Dougan E. K."/>
            <person name="Thang M."/>
            <person name="Chan C."/>
        </authorList>
    </citation>
    <scope>NUCLEOTIDE SEQUENCE [LARGE SCALE GENOMIC DNA]</scope>
</reference>
<accession>A0ABN9T4H5</accession>
<feature type="non-terminal residue" evidence="2">
    <location>
        <position position="1"/>
    </location>
</feature>
<feature type="region of interest" description="Disordered" evidence="1">
    <location>
        <begin position="51"/>
        <end position="232"/>
    </location>
</feature>
<protein>
    <submittedName>
        <fullName evidence="2">Uncharacterized protein</fullName>
    </submittedName>
</protein>
<dbReference type="Proteomes" id="UP001189429">
    <property type="component" value="Unassembled WGS sequence"/>
</dbReference>
<feature type="compositionally biased region" description="Basic and acidic residues" evidence="1">
    <location>
        <begin position="71"/>
        <end position="92"/>
    </location>
</feature>